<accession>A0ABP0D6F8</accession>
<dbReference type="PANTHER" id="PTHR32027:SF0">
    <property type="entry name" value="CYTOSINE DEAMINASE"/>
    <property type="match status" value="1"/>
</dbReference>
<dbReference type="SUPFAM" id="SSF51556">
    <property type="entry name" value="Metallo-dependent hydrolases"/>
    <property type="match status" value="2"/>
</dbReference>
<comment type="caution">
    <text evidence="1">The sequence shown here is derived from an EMBL/GenBank/DDBJ whole genome shotgun (WGS) entry which is preliminary data.</text>
</comment>
<dbReference type="PANTHER" id="PTHR32027">
    <property type="entry name" value="CYTOSINE DEAMINASE"/>
    <property type="match status" value="1"/>
</dbReference>
<proteinExistence type="predicted"/>
<evidence type="ECO:0000313" key="1">
    <source>
        <dbReference type="EMBL" id="CAK7263794.1"/>
    </source>
</evidence>
<evidence type="ECO:0000313" key="2">
    <source>
        <dbReference type="Proteomes" id="UP001642502"/>
    </source>
</evidence>
<evidence type="ECO:0008006" key="3">
    <source>
        <dbReference type="Google" id="ProtNLM"/>
    </source>
</evidence>
<dbReference type="Gene3D" id="3.20.20.140">
    <property type="entry name" value="Metal-dependent hydrolases"/>
    <property type="match status" value="1"/>
</dbReference>
<dbReference type="Proteomes" id="UP001642502">
    <property type="component" value="Unassembled WGS sequence"/>
</dbReference>
<name>A0ABP0D6F8_9PEZI</name>
<gene>
    <name evidence="1" type="ORF">SEPCBS119000_000667</name>
</gene>
<dbReference type="InterPro" id="IPR052349">
    <property type="entry name" value="Metallo-hydrolase_Enzymes"/>
</dbReference>
<protein>
    <recommendedName>
        <fullName evidence="3">Zinc metallopeptidase</fullName>
    </recommendedName>
</protein>
<reference evidence="1 2" key="1">
    <citation type="submission" date="2024-01" db="EMBL/GenBank/DDBJ databases">
        <authorList>
            <person name="Allen C."/>
            <person name="Tagirdzhanova G."/>
        </authorList>
    </citation>
    <scope>NUCLEOTIDE SEQUENCE [LARGE SCALE GENOMIC DNA]</scope>
    <source>
        <strain evidence="1 2">CBS 119000</strain>
    </source>
</reference>
<keyword evidence="2" id="KW-1185">Reference proteome</keyword>
<dbReference type="InterPro" id="IPR032466">
    <property type="entry name" value="Metal_Hydrolase"/>
</dbReference>
<sequence length="555" mass="58765">MQLRNVVFPQPDGAATLRRPKVWDVELVGGVITSIKAAGKHGDADGSDTASVLLVPPLCHPHLHLDKAYLLTSSGGGAGDGRDDDPDYSDLLPQTGTFEEALHTTAVAKSRFTAADLRRRGLQLLATSCAQGVTSARVFVEVDAAAAGQGTVAVAVARELQTLFGSCGRLALQVCAFAQEALFTGAAGAANRAAMEAVLAANRSEAGGPGGHATISVLGVTPYVEESRQKSLQNIDWAVATALEYDLHLDLHLDYNLKDCCGSSSSSGGGGCTENEPLVFALVDALVRHNWTRQSVNNGAAHKQPTRPKTVVVGHATQLTRLPQSEMARLAAMIRKHRLPLSFVGLPTSDLYMMGRRPAGKGSLGEPYLSCARGTLPVPALIREFGLAACLGVNNVGNAFTPYGTGDPLQLACWGVGLYHAGTGQDAHLLYGSVSWRARAAIGIDDGDYGDESSDDGDAVDWEKPLDCPQEQLLGKRMGSLLAIVNKRFIELPPTSLPEISSGSGEKIETTLSRIPARPRLGFRDIVWDPPDTSLRKVVYDLDRGNGTESEARSS</sequence>
<organism evidence="1 2">
    <name type="scientific">Sporothrix epigloea</name>
    <dbReference type="NCBI Taxonomy" id="1892477"/>
    <lineage>
        <taxon>Eukaryota</taxon>
        <taxon>Fungi</taxon>
        <taxon>Dikarya</taxon>
        <taxon>Ascomycota</taxon>
        <taxon>Pezizomycotina</taxon>
        <taxon>Sordariomycetes</taxon>
        <taxon>Sordariomycetidae</taxon>
        <taxon>Ophiostomatales</taxon>
        <taxon>Ophiostomataceae</taxon>
        <taxon>Sporothrix</taxon>
    </lineage>
</organism>
<dbReference type="EMBL" id="CAWUON010000004">
    <property type="protein sequence ID" value="CAK7263794.1"/>
    <property type="molecule type" value="Genomic_DNA"/>
</dbReference>